<sequence>MANVYVLGVGLTKFYKPSEGPHSYTDLSLEAGTKALLDAGINYDEVEQGFAGFCYGDSTCGQRAFYQFGMTQIPIVNVNNNCSTGSTALWLARNAVMSGQVDVAMAIGFEEMAAGSLKSNWDDRENPLGRATMHMVENQGFNPKAPPASQWFGNAALEYHEKYGSNVSHLTEIARINHLHSAKNPYSQFRNVHTKEQIEKSPMVHAGMTRLHCCPTSSGAGAVILVSEKWLDAHPELANQAVPILSQVLATDSAKMFSKSAIELAGADMTRRASSQAFKRARISPDQIGVIELHDCFSANELISLDAIGVCAPGTAHKMVEEGDITYGGRIVVNPSGGLISKGHPLGATGLAQCAELTWQLRGWCGDRQVKGAQYCLQHNVGLGGAVVVGIYGKPEYSGNFSEDGRTRMGYNPATECRKVTRHEFDQVKSQKQSAEWIVAEAKL</sequence>
<dbReference type="Gene3D" id="3.40.47.10">
    <property type="match status" value="1"/>
</dbReference>
<evidence type="ECO:0000259" key="9">
    <source>
        <dbReference type="Pfam" id="PF00108"/>
    </source>
</evidence>
<dbReference type="InterPro" id="IPR002155">
    <property type="entry name" value="Thiolase"/>
</dbReference>
<dbReference type="OMA" id="PSLYAMM"/>
<comment type="subcellular location">
    <subcellularLocation>
        <location evidence="1">Peroxisome</location>
    </subcellularLocation>
</comment>
<evidence type="ECO:0000256" key="2">
    <source>
        <dbReference type="ARBA" id="ARBA00012352"/>
    </source>
</evidence>
<dbReference type="InterPro" id="IPR016039">
    <property type="entry name" value="Thiolase-like"/>
</dbReference>
<comment type="caution">
    <text evidence="11">The sequence shown here is derived from an EMBL/GenBank/DDBJ whole genome shotgun (WGS) entry which is preliminary data.</text>
</comment>
<dbReference type="InterPro" id="IPR020615">
    <property type="entry name" value="Thiolase_acyl_enz_int_AS"/>
</dbReference>
<dbReference type="PIRSF" id="PIRSF000429">
    <property type="entry name" value="Ac-CoA_Ac_transf"/>
    <property type="match status" value="1"/>
</dbReference>
<evidence type="ECO:0000256" key="5">
    <source>
        <dbReference type="ARBA" id="ARBA00023055"/>
    </source>
</evidence>
<dbReference type="OrthoDB" id="542135at2759"/>
<evidence type="ECO:0000256" key="6">
    <source>
        <dbReference type="ARBA" id="ARBA00023121"/>
    </source>
</evidence>
<keyword evidence="7" id="KW-0576">Peroxisome</keyword>
<dbReference type="SUPFAM" id="SSF53901">
    <property type="entry name" value="Thiolase-like"/>
    <property type="match status" value="1"/>
</dbReference>
<evidence type="ECO:0000256" key="1">
    <source>
        <dbReference type="ARBA" id="ARBA00004275"/>
    </source>
</evidence>
<keyword evidence="6" id="KW-0446">Lipid-binding</keyword>
<dbReference type="EMBL" id="MCFI01000008">
    <property type="protein sequence ID" value="ORY83067.1"/>
    <property type="molecule type" value="Genomic_DNA"/>
</dbReference>
<dbReference type="GO" id="GO:0006869">
    <property type="term" value="P:lipid transport"/>
    <property type="evidence" value="ECO:0007669"/>
    <property type="project" value="UniProtKB-KW"/>
</dbReference>
<dbReference type="PROSITE" id="PS00737">
    <property type="entry name" value="THIOLASE_2"/>
    <property type="match status" value="1"/>
</dbReference>
<reference evidence="11 12" key="1">
    <citation type="submission" date="2016-07" db="EMBL/GenBank/DDBJ databases">
        <title>Pervasive Adenine N6-methylation of Active Genes in Fungi.</title>
        <authorList>
            <consortium name="DOE Joint Genome Institute"/>
            <person name="Mondo S.J."/>
            <person name="Dannebaum R.O."/>
            <person name="Kuo R.C."/>
            <person name="Labutti K."/>
            <person name="Haridas S."/>
            <person name="Kuo A."/>
            <person name="Salamov A."/>
            <person name="Ahrendt S.R."/>
            <person name="Lipzen A."/>
            <person name="Sullivan W."/>
            <person name="Andreopoulos W.B."/>
            <person name="Clum A."/>
            <person name="Lindquist E."/>
            <person name="Daum C."/>
            <person name="Ramamoorthy G.K."/>
            <person name="Gryganskyi A."/>
            <person name="Culley D."/>
            <person name="Magnuson J.K."/>
            <person name="James T.Y."/>
            <person name="O'Malley M.A."/>
            <person name="Stajich J.E."/>
            <person name="Spatafora J.W."/>
            <person name="Visel A."/>
            <person name="Grigoriev I.V."/>
        </authorList>
    </citation>
    <scope>NUCLEOTIDE SEQUENCE [LARGE SCALE GENOMIC DNA]</scope>
    <source>
        <strain evidence="11 12">12-1054</strain>
    </source>
</reference>
<evidence type="ECO:0000256" key="4">
    <source>
        <dbReference type="ARBA" id="ARBA00022679"/>
    </source>
</evidence>
<organism evidence="11 12">
    <name type="scientific">Protomyces lactucae-debilis</name>
    <dbReference type="NCBI Taxonomy" id="2754530"/>
    <lineage>
        <taxon>Eukaryota</taxon>
        <taxon>Fungi</taxon>
        <taxon>Dikarya</taxon>
        <taxon>Ascomycota</taxon>
        <taxon>Taphrinomycotina</taxon>
        <taxon>Taphrinomycetes</taxon>
        <taxon>Taphrinales</taxon>
        <taxon>Protomycetaceae</taxon>
        <taxon>Protomyces</taxon>
    </lineage>
</organism>
<dbReference type="PANTHER" id="PTHR42870:SF1">
    <property type="entry name" value="NON-SPECIFIC LIPID-TRANSFER PROTEIN-LIKE 2"/>
    <property type="match status" value="1"/>
</dbReference>
<feature type="domain" description="Thiolase C-terminal" evidence="10">
    <location>
        <begin position="264"/>
        <end position="383"/>
    </location>
</feature>
<name>A0A1Y2FHI7_PROLT</name>
<keyword evidence="4" id="KW-0808">Transferase</keyword>
<dbReference type="GO" id="GO:0008289">
    <property type="term" value="F:lipid binding"/>
    <property type="evidence" value="ECO:0007669"/>
    <property type="project" value="UniProtKB-KW"/>
</dbReference>
<dbReference type="Proteomes" id="UP000193685">
    <property type="component" value="Unassembled WGS sequence"/>
</dbReference>
<dbReference type="CDD" id="cd00829">
    <property type="entry name" value="SCP-x_thiolase"/>
    <property type="match status" value="1"/>
</dbReference>
<dbReference type="GeneID" id="63783469"/>
<evidence type="ECO:0000256" key="3">
    <source>
        <dbReference type="ARBA" id="ARBA00022448"/>
    </source>
</evidence>
<dbReference type="InterPro" id="IPR020613">
    <property type="entry name" value="Thiolase_CS"/>
</dbReference>
<dbReference type="PANTHER" id="PTHR42870">
    <property type="entry name" value="ACETYL-COA C-ACETYLTRANSFERASE"/>
    <property type="match status" value="1"/>
</dbReference>
<dbReference type="PROSITE" id="PS00098">
    <property type="entry name" value="THIOLASE_1"/>
    <property type="match status" value="1"/>
</dbReference>
<dbReference type="AlphaFoldDB" id="A0A1Y2FHI7"/>
<dbReference type="Pfam" id="PF00108">
    <property type="entry name" value="Thiolase_N"/>
    <property type="match status" value="1"/>
</dbReference>
<evidence type="ECO:0000313" key="12">
    <source>
        <dbReference type="Proteomes" id="UP000193685"/>
    </source>
</evidence>
<proteinExistence type="predicted"/>
<accession>A0A1Y2FHI7</accession>
<gene>
    <name evidence="11" type="ORF">BCR37DRAFT_292194</name>
</gene>
<dbReference type="GO" id="GO:0016747">
    <property type="term" value="F:acyltransferase activity, transferring groups other than amino-acyl groups"/>
    <property type="evidence" value="ECO:0007669"/>
    <property type="project" value="InterPro"/>
</dbReference>
<feature type="domain" description="Thiolase N-terminal" evidence="9">
    <location>
        <begin position="18"/>
        <end position="227"/>
    </location>
</feature>
<keyword evidence="12" id="KW-1185">Reference proteome</keyword>
<evidence type="ECO:0000256" key="8">
    <source>
        <dbReference type="ARBA" id="ARBA00032316"/>
    </source>
</evidence>
<dbReference type="GO" id="GO:0005777">
    <property type="term" value="C:peroxisome"/>
    <property type="evidence" value="ECO:0007669"/>
    <property type="project" value="UniProtKB-SubCell"/>
</dbReference>
<dbReference type="STRING" id="56484.A0A1Y2FHI7"/>
<dbReference type="NCBIfam" id="NF006102">
    <property type="entry name" value="PRK08256.1"/>
    <property type="match status" value="1"/>
</dbReference>
<dbReference type="InterPro" id="IPR055140">
    <property type="entry name" value="Thiolase_C_2"/>
</dbReference>
<keyword evidence="5" id="KW-0445">Lipid transport</keyword>
<evidence type="ECO:0000256" key="7">
    <source>
        <dbReference type="ARBA" id="ARBA00023140"/>
    </source>
</evidence>
<protein>
    <recommendedName>
        <fullName evidence="2">propanoyl-CoA C-acyltransferase</fullName>
        <ecNumber evidence="2">2.3.1.176</ecNumber>
    </recommendedName>
    <alternativeName>
        <fullName evidence="8">Propanoyl-CoA C-acyltransferase</fullName>
    </alternativeName>
</protein>
<dbReference type="Pfam" id="PF22691">
    <property type="entry name" value="Thiolase_C_1"/>
    <property type="match status" value="1"/>
</dbReference>
<keyword evidence="3" id="KW-0813">Transport</keyword>
<evidence type="ECO:0000259" key="10">
    <source>
        <dbReference type="Pfam" id="PF22691"/>
    </source>
</evidence>
<dbReference type="InterPro" id="IPR020616">
    <property type="entry name" value="Thiolase_N"/>
</dbReference>
<dbReference type="RefSeq" id="XP_040725648.1">
    <property type="nucleotide sequence ID" value="XM_040866870.1"/>
</dbReference>
<dbReference type="EC" id="2.3.1.176" evidence="2"/>
<evidence type="ECO:0000313" key="11">
    <source>
        <dbReference type="EMBL" id="ORY83067.1"/>
    </source>
</evidence>